<dbReference type="GO" id="GO:0005886">
    <property type="term" value="C:plasma membrane"/>
    <property type="evidence" value="ECO:0007669"/>
    <property type="project" value="InterPro"/>
</dbReference>
<name>K6GSI6_9BACT</name>
<dbReference type="PANTHER" id="PTHR36985:SF1">
    <property type="entry name" value="TRANSLOCATION AND ASSEMBLY MODULE SUBUNIT TAMB"/>
    <property type="match status" value="1"/>
</dbReference>
<protein>
    <recommendedName>
        <fullName evidence="6">Translocation and assembly module TamB C-terminal domain-containing protein</fullName>
    </recommendedName>
</protein>
<gene>
    <name evidence="7" type="ORF">B193_1362</name>
</gene>
<keyword evidence="4 5" id="KW-0472">Membrane</keyword>
<evidence type="ECO:0000313" key="7">
    <source>
        <dbReference type="EMBL" id="EKO39926.1"/>
    </source>
</evidence>
<dbReference type="GO" id="GO:0009306">
    <property type="term" value="P:protein secretion"/>
    <property type="evidence" value="ECO:0007669"/>
    <property type="project" value="InterPro"/>
</dbReference>
<evidence type="ECO:0000313" key="8">
    <source>
        <dbReference type="Proteomes" id="UP000006272"/>
    </source>
</evidence>
<evidence type="ECO:0000256" key="3">
    <source>
        <dbReference type="ARBA" id="ARBA00022989"/>
    </source>
</evidence>
<sequence length="1490" mass="149062">MRSDVEQDAGKSPEARKGRRWPRRLGVCFGGLAGAVVVLWLALLTPWGLDGAAWVAERAITAGSGFSARIENVSGTLPFSLKVGRFALADANGPWLVIGDAAFSWSPAALLTGRVVIHEIAADVVRLRRAPDIPQSHRAPVTFDWPPRFPRLPPILLDRLAVTRLILDKELAGQAAVIGLSGRLAESGQGAAALTLAAKRLDGQAPLSLSVGAALNYADWRLAVKASLDDAPGGLVASALAGDDRTPFALEALGDGPLSAWKGRLSARLGAAELLVADLGLGIPLAKDGRADFSLDLGLRPTPGLLPPFFDDFLGPRCRLILAGRAGLADSALELSTLEVSGAFGSVSLSGTMDPDADALAASGVIDISDASRLATSALAGRLGAKFTVSGPLSRPSLAADATARGFRAGPVQLADGDIKASAQVVTPIKDSFPGATLAAQGKLAGLAGPDGTTLAGQNLDFTAKGLLTSDWIVDVDQAALTGQGGTVTLGQVHIDGGNVRGRLAVSLADLAGAASLVGLRLTGGAAVAGDVTTAPDGHGTTSLTASFTKLSAPASAGSLDAAVAALLGPSPKLDLTAAFSAEGARLTELSLAGKGLTLSGTGGYTAASDSLDAKVNLDAPDLTLLTAALGQPCAGTGEAKLTISGPAVSPRLDVTAGAKRLRLGELVLTEASLEASLTDSARRPSGKATIAAVREGETARAEAAYSLTGSRLSLTGLKLAAPDAAFAGEADIDTATGRLSGKLAGQAGNLAGLGRFVGLPLAGSLKLTASAAAGAGKGASQSLTVDLTAANLRLPGLAAGSLSVNAALDDLTGTPRGKASLTGRGLEASGVSLTALSAAANGDGRAMAVSAEAKGKLAGQTAVEASLRLSLPPAEAGKRRIAVQSLTGSLEGRKFALAGPAAVTLGGDALRVEGVSLAFDKAKITASGTLGPNEASGKATVDNFPLPLLGLFGLAGIDGTATASATLSGTPSRPQIAAETRVSGLRLAAEQGKSLPPVALWAKATCNGARLDVTAGLSGKNAKDPKAGKASDVVTVTAGLPMRLSLDPFACDLPPGGALSGQIVADADLADFAGLLARVNTRVVGRLTTDLALGGTLGAPTATGGLALAASRLENADAGLVLTNVVLKADASGGRLTIASASGEDGRGGRFTLTGTVGMADPVNGPVDLKLALSHLRVVGLDIATAAADGTIAVTGTLSRLRASGNIVIGPADVNLPTSLPPDVAVIPVTYINDPAAPKKPAAKAVPPAVARHVDLDLKISLGQAVYVRGLGLESRWTGQIAVTGTAAAPVVIGRYAVDKGTLDLLGSTLDITKGELTFSGGAPTAPTFDVRAETTKDNVTAGIAITGDADAPVITLTSTPQLPRDEILSRLLFGQNAGSLSPIQAAQLAQAAASIYAGGTPTSILARTRRILGLDQLSIVTGKSGMAGSVLKAGKEIFKGVTVGVEQGMGAQSGAVSVEVQVTPNITVDSRVGVDNKQGVGVNWKWDY</sequence>
<reference evidence="7 8" key="1">
    <citation type="submission" date="2012-07" db="EMBL/GenBank/DDBJ databases">
        <title>Draft genome sequence of Desulfovibrio magneticus str. Maddingley MBC34 obtained from a metagenomic sequence of a methanogenic enrichment isolated from coal-seam formation water in Victoria, Australia.</title>
        <authorList>
            <person name="Greenfield P."/>
            <person name="Hendry P."/>
            <person name="Li D."/>
            <person name="Rosewarne C.P."/>
            <person name="Tran-Dinh N."/>
            <person name="Elbourne L.D.H."/>
            <person name="Paulsen I.T."/>
            <person name="Midgley D.J."/>
        </authorList>
    </citation>
    <scope>NUCLEOTIDE SEQUENCE [LARGE SCALE GENOMIC DNA]</scope>
    <source>
        <strain evidence="8">Maddingley MBC34</strain>
    </source>
</reference>
<feature type="transmembrane region" description="Helical" evidence="5">
    <location>
        <begin position="25"/>
        <end position="49"/>
    </location>
</feature>
<organism evidence="7 8">
    <name type="scientific">Solidesulfovibrio magneticus str. Maddingley MBC34</name>
    <dbReference type="NCBI Taxonomy" id="1206767"/>
    <lineage>
        <taxon>Bacteria</taxon>
        <taxon>Pseudomonadati</taxon>
        <taxon>Thermodesulfobacteriota</taxon>
        <taxon>Desulfovibrionia</taxon>
        <taxon>Desulfovibrionales</taxon>
        <taxon>Desulfovibrionaceae</taxon>
        <taxon>Solidesulfovibrio</taxon>
    </lineage>
</organism>
<keyword evidence="3 5" id="KW-1133">Transmembrane helix</keyword>
<dbReference type="InterPro" id="IPR007452">
    <property type="entry name" value="TamB_C"/>
</dbReference>
<accession>K6GSI6</accession>
<dbReference type="PANTHER" id="PTHR36985">
    <property type="entry name" value="TRANSLOCATION AND ASSEMBLY MODULE SUBUNIT TAMB"/>
    <property type="match status" value="1"/>
</dbReference>
<comment type="caution">
    <text evidence="7">The sequence shown here is derived from an EMBL/GenBank/DDBJ whole genome shotgun (WGS) entry which is preliminary data.</text>
</comment>
<evidence type="ECO:0000256" key="4">
    <source>
        <dbReference type="ARBA" id="ARBA00023136"/>
    </source>
</evidence>
<feature type="domain" description="Translocation and assembly module TamB C-terminal" evidence="6">
    <location>
        <begin position="1144"/>
        <end position="1490"/>
    </location>
</feature>
<comment type="subcellular location">
    <subcellularLocation>
        <location evidence="1">Membrane</location>
        <topology evidence="1">Single-pass membrane protein</topology>
    </subcellularLocation>
</comment>
<dbReference type="GO" id="GO:0097347">
    <property type="term" value="C:TAM protein secretion complex"/>
    <property type="evidence" value="ECO:0007669"/>
    <property type="project" value="TreeGrafter"/>
</dbReference>
<dbReference type="Proteomes" id="UP000006272">
    <property type="component" value="Unassembled WGS sequence"/>
</dbReference>
<dbReference type="EMBL" id="ALAO01000105">
    <property type="protein sequence ID" value="EKO39926.1"/>
    <property type="molecule type" value="Genomic_DNA"/>
</dbReference>
<keyword evidence="2 5" id="KW-0812">Transmembrane</keyword>
<dbReference type="PATRIC" id="fig|1206767.3.peg.1330"/>
<dbReference type="Pfam" id="PF04357">
    <property type="entry name" value="TamB"/>
    <property type="match status" value="1"/>
</dbReference>
<evidence type="ECO:0000256" key="2">
    <source>
        <dbReference type="ARBA" id="ARBA00022692"/>
    </source>
</evidence>
<proteinExistence type="predicted"/>
<evidence type="ECO:0000256" key="1">
    <source>
        <dbReference type="ARBA" id="ARBA00004167"/>
    </source>
</evidence>
<evidence type="ECO:0000256" key="5">
    <source>
        <dbReference type="SAM" id="Phobius"/>
    </source>
</evidence>
<evidence type="ECO:0000259" key="6">
    <source>
        <dbReference type="Pfam" id="PF04357"/>
    </source>
</evidence>